<keyword evidence="2" id="KW-0808">Transferase</keyword>
<reference evidence="4 5" key="1">
    <citation type="submission" date="2015-08" db="EMBL/GenBank/DDBJ databases">
        <title>Ancestral chromatin configuration constrains chromatin evolution on differentiating sex chromosomes in Drosophila.</title>
        <authorList>
            <person name="Zhou Q."/>
            <person name="Bachtrog D."/>
        </authorList>
    </citation>
    <scope>NUCLEOTIDE SEQUENCE [LARGE SCALE GENOMIC DNA]</scope>
    <source>
        <tissue evidence="4">Whole larvae</tissue>
    </source>
</reference>
<sequence>MSLPTTKATTATATHAVVQAVETYIQNQNLLGSVAELNDLLSELIDMHKDNDLALKRVVQCIYNLLLGNNRWNVKFGSKVFHKLISVVIADAPLKEDVAAQTLHRQLVANVLVCVKMHARKFPRTEGTFLLRQLWSLSQSSECQPFAAQILVQLFDDFVTEFTKPEEFVCASELHQHIQIFLQTELRDQRKSAFFLMRKLQAILQSETTDPSVGNSLHDTLQCSVLQWAAYIDIMESLEEQQSHLVLPTLNTLLPRIAAVTATTATESQQWLCWQRILYARLLKDNNILVLRWTLNYFFKHFNIEKLGRVQLLEQFLQATNRTQLYNVEGDSLAAAKLNMDKFLPESSRPVLLEALVKVNWHAVPLIFWLEQLHPKSCVNINKRLLLKLCACVRILKNPTLRQKANEHIYVLFEHTLDELRLGEYMVFVETLYSSGDHYYMDFNRWLTKMRNCTNITEELVHFNKRCFEIMVQDYALDEIVETIIGHLTNVPKSLHGWWRLFPIFMQDRLAVATKSICMNFYSNNYNVNMDLLSTGHSLAEMQQHLLHQLHCEGDEEKSFVLLHSVDCFAKVNLQQWSDMAKLNLNPLDLLEQGGRETCMHLTALLSKHNSRLEHDEHLLGTLIKQIKTLENAENAAIGIAKYAFNQLNTDEYEDVLKQLLSNRNDAMVCAILTTASRIPNAWIIHGMLEGESSTGDARIEESFAHDRAGKSCNSLYLRNIYISYVLKQRTTDMNEFLAELLRLNTELNIRKPRYFENCKEHRTKIRIARAMLMMRDCLKWTDELWSALLSPNDQHNISFMFEYLVASLLPDIQVLLLALKSRRSTLKPSQQVSMISVLHIFCIRNWQKISVNDVDEIFNLIVPLTMGAHYQTRVLAQLVLHRLAVRCEENGITSPIASSLKTCIEITLGAKLQELQNEYRLTLPEILQYDAPADVILYMTNTPFDEVILTNVPFDKLNGSIESCRAVFKAKKGFNSAEEKSPLQLANINVQRKMNPINDIFYSDLGSVELSTKHEFIVVASLIDKLANLGGLARTCEILGVRTLILGVKSSASKSDFTNLSMSAEKHLNIDEVKPNDLAAFLIEKQSAGFKVVGAEQTAHSVSFVDFKYPEKTVLLLGHEKHGIPVDLIALLDYAVEIPQFGVVRSLNVHVTGSLFIWEYCKQHMTKS</sequence>
<dbReference type="GO" id="GO:0003723">
    <property type="term" value="F:RNA binding"/>
    <property type="evidence" value="ECO:0007669"/>
    <property type="project" value="InterPro"/>
</dbReference>
<name>A0A0M4EKA5_DROBS</name>
<organism evidence="4 5">
    <name type="scientific">Drosophila busckii</name>
    <name type="common">Fruit fly</name>
    <dbReference type="NCBI Taxonomy" id="30019"/>
    <lineage>
        <taxon>Eukaryota</taxon>
        <taxon>Metazoa</taxon>
        <taxon>Ecdysozoa</taxon>
        <taxon>Arthropoda</taxon>
        <taxon>Hexapoda</taxon>
        <taxon>Insecta</taxon>
        <taxon>Pterygota</taxon>
        <taxon>Neoptera</taxon>
        <taxon>Endopterygota</taxon>
        <taxon>Diptera</taxon>
        <taxon>Brachycera</taxon>
        <taxon>Muscomorpha</taxon>
        <taxon>Ephydroidea</taxon>
        <taxon>Drosophilidae</taxon>
        <taxon>Drosophila</taxon>
    </lineage>
</organism>
<dbReference type="OrthoDB" id="241340at2759"/>
<dbReference type="AlphaFoldDB" id="A0A0M4EKA5"/>
<dbReference type="PANTHER" id="PTHR12029">
    <property type="entry name" value="RNA METHYLTRANSFERASE"/>
    <property type="match status" value="1"/>
</dbReference>
<evidence type="ECO:0000256" key="1">
    <source>
        <dbReference type="ARBA" id="ARBA00022603"/>
    </source>
</evidence>
<dbReference type="CDD" id="cd18091">
    <property type="entry name" value="SpoU-like_TRM3-like"/>
    <property type="match status" value="1"/>
</dbReference>
<proteinExistence type="predicted"/>
<dbReference type="InterPro" id="IPR044748">
    <property type="entry name" value="Trm3/TARBP1_C"/>
</dbReference>
<evidence type="ECO:0000313" key="4">
    <source>
        <dbReference type="EMBL" id="ALC47584.1"/>
    </source>
</evidence>
<dbReference type="PANTHER" id="PTHR12029:SF11">
    <property type="entry name" value="METHYLTRANSFERASE TARBP1-RELATED"/>
    <property type="match status" value="1"/>
</dbReference>
<feature type="domain" description="tRNA/rRNA methyltransferase SpoU type" evidence="3">
    <location>
        <begin position="1017"/>
        <end position="1158"/>
    </location>
</feature>
<dbReference type="STRING" id="30019.A0A0M4EKA5"/>
<evidence type="ECO:0000259" key="3">
    <source>
        <dbReference type="Pfam" id="PF00588"/>
    </source>
</evidence>
<keyword evidence="1" id="KW-0489">Methyltransferase</keyword>
<dbReference type="GO" id="GO:0030488">
    <property type="term" value="P:tRNA methylation"/>
    <property type="evidence" value="ECO:0007669"/>
    <property type="project" value="InterPro"/>
</dbReference>
<dbReference type="EMBL" id="CP012526">
    <property type="protein sequence ID" value="ALC47584.1"/>
    <property type="molecule type" value="Genomic_DNA"/>
</dbReference>
<gene>
    <name evidence="4" type="ORF">Dbus_chr3Rg2334</name>
</gene>
<dbReference type="SUPFAM" id="SSF75217">
    <property type="entry name" value="alpha/beta knot"/>
    <property type="match status" value="1"/>
</dbReference>
<dbReference type="InterPro" id="IPR001537">
    <property type="entry name" value="SpoU_MeTrfase"/>
</dbReference>
<dbReference type="Pfam" id="PF00588">
    <property type="entry name" value="SpoU_methylase"/>
    <property type="match status" value="1"/>
</dbReference>
<dbReference type="Proteomes" id="UP000494163">
    <property type="component" value="Chromosome 3R"/>
</dbReference>
<dbReference type="SMR" id="A0A0M4EKA5"/>
<dbReference type="Gene3D" id="3.40.1280.10">
    <property type="match status" value="1"/>
</dbReference>
<dbReference type="InterPro" id="IPR045330">
    <property type="entry name" value="TRM3/TARBP1"/>
</dbReference>
<dbReference type="InterPro" id="IPR029026">
    <property type="entry name" value="tRNA_m1G_MTases_N"/>
</dbReference>
<protein>
    <submittedName>
        <fullName evidence="4">CG18596</fullName>
    </submittedName>
</protein>
<evidence type="ECO:0000256" key="2">
    <source>
        <dbReference type="ARBA" id="ARBA00022679"/>
    </source>
</evidence>
<dbReference type="InterPro" id="IPR029028">
    <property type="entry name" value="Alpha/beta_knot_MTases"/>
</dbReference>
<dbReference type="OMA" id="GIMENLE"/>
<accession>A0A0M4EKA5</accession>
<evidence type="ECO:0000313" key="5">
    <source>
        <dbReference type="Proteomes" id="UP000494163"/>
    </source>
</evidence>
<keyword evidence="5" id="KW-1185">Reference proteome</keyword>
<dbReference type="GO" id="GO:0016423">
    <property type="term" value="F:tRNA (guanine) methyltransferase activity"/>
    <property type="evidence" value="ECO:0007669"/>
    <property type="project" value="InterPro"/>
</dbReference>